<dbReference type="Proteomes" id="UP000317519">
    <property type="component" value="Unassembled WGS sequence"/>
</dbReference>
<accession>A0ABY3FKV0</accession>
<dbReference type="Pfam" id="PF08002">
    <property type="entry name" value="DUF1697"/>
    <property type="match status" value="1"/>
</dbReference>
<evidence type="ECO:0000313" key="1">
    <source>
        <dbReference type="EMBL" id="TWI00625.1"/>
    </source>
</evidence>
<comment type="caution">
    <text evidence="1">The sequence shown here is derived from an EMBL/GenBank/DDBJ whole genome shotgun (WGS) entry which is preliminary data.</text>
</comment>
<protein>
    <submittedName>
        <fullName evidence="1">Uncharacterized protein (DUF1697 family)</fullName>
    </submittedName>
</protein>
<dbReference type="InterPro" id="IPR012545">
    <property type="entry name" value="DUF1697"/>
</dbReference>
<keyword evidence="2" id="KW-1185">Reference proteome</keyword>
<dbReference type="EMBL" id="VLKO01000004">
    <property type="protein sequence ID" value="TWI00625.1"/>
    <property type="molecule type" value="Genomic_DNA"/>
</dbReference>
<dbReference type="SUPFAM" id="SSF160379">
    <property type="entry name" value="SP0830-like"/>
    <property type="match status" value="1"/>
</dbReference>
<dbReference type="PIRSF" id="PIRSF008502">
    <property type="entry name" value="UCP008502"/>
    <property type="match status" value="1"/>
</dbReference>
<organism evidence="1 2">
    <name type="scientific">Flavobacterium tiangeerense</name>
    <dbReference type="NCBI Taxonomy" id="459471"/>
    <lineage>
        <taxon>Bacteria</taxon>
        <taxon>Pseudomonadati</taxon>
        <taxon>Bacteroidota</taxon>
        <taxon>Flavobacteriia</taxon>
        <taxon>Flavobacteriales</taxon>
        <taxon>Flavobacteriaceae</taxon>
        <taxon>Flavobacterium</taxon>
    </lineage>
</organism>
<reference evidence="1 2" key="1">
    <citation type="journal article" date="2015" name="Stand. Genomic Sci.">
        <title>Genomic Encyclopedia of Bacterial and Archaeal Type Strains, Phase III: the genomes of soil and plant-associated and newly described type strains.</title>
        <authorList>
            <person name="Whitman W.B."/>
            <person name="Woyke T."/>
            <person name="Klenk H.P."/>
            <person name="Zhou Y."/>
            <person name="Lilburn T.G."/>
            <person name="Beck B.J."/>
            <person name="De Vos P."/>
            <person name="Vandamme P."/>
            <person name="Eisen J.A."/>
            <person name="Garrity G."/>
            <person name="Hugenholtz P."/>
            <person name="Kyrpides N.C."/>
        </authorList>
    </citation>
    <scope>NUCLEOTIDE SEQUENCE [LARGE SCALE GENOMIC DNA]</scope>
    <source>
        <strain evidence="1 2">CGMCC 1.6847</strain>
    </source>
</reference>
<proteinExistence type="predicted"/>
<dbReference type="PANTHER" id="PTHR36439:SF1">
    <property type="entry name" value="DUF1697 DOMAIN-CONTAINING PROTEIN"/>
    <property type="match status" value="1"/>
</dbReference>
<name>A0ABY3FKV0_9FLAO</name>
<evidence type="ECO:0000313" key="2">
    <source>
        <dbReference type="Proteomes" id="UP000317519"/>
    </source>
</evidence>
<dbReference type="Gene3D" id="3.30.70.1280">
    <property type="entry name" value="SP0830-like domains"/>
    <property type="match status" value="1"/>
</dbReference>
<dbReference type="PANTHER" id="PTHR36439">
    <property type="entry name" value="BLL4334 PROTEIN"/>
    <property type="match status" value="1"/>
</dbReference>
<sequence>MKSTLNMTTHLALLRGINVSGHSMIKMEALKSALEAIGFHNVQTYIQSGNVFVDTDEQSGAAVGFKIKQEIFKVFGHEVPVVVVTQGDLERCFQENPYLKEKEIDNKKLYVAFLSTTLQGNSMNDLKISQFKPDEASIDGNKIFIKYAVGAGKTRLDQKYIEKKLNVIATIRNWNTVTNLLQIYKERMGNDLL</sequence>
<gene>
    <name evidence="1" type="ORF">IQ05_01282</name>
</gene>